<reference evidence="3" key="2">
    <citation type="journal article" date="2021" name="PeerJ">
        <title>Extensive microbial diversity within the chicken gut microbiome revealed by metagenomics and culture.</title>
        <authorList>
            <person name="Gilroy R."/>
            <person name="Ravi A."/>
            <person name="Getino M."/>
            <person name="Pursley I."/>
            <person name="Horton D.L."/>
            <person name="Alikhan N.F."/>
            <person name="Baker D."/>
            <person name="Gharbi K."/>
            <person name="Hall N."/>
            <person name="Watson M."/>
            <person name="Adriaenssens E.M."/>
            <person name="Foster-Nyarko E."/>
            <person name="Jarju S."/>
            <person name="Secka A."/>
            <person name="Antonio M."/>
            <person name="Oren A."/>
            <person name="Chaudhuri R.R."/>
            <person name="La Ragione R."/>
            <person name="Hildebrand F."/>
            <person name="Pallen M.J."/>
        </authorList>
    </citation>
    <scope>NUCLEOTIDE SEQUENCE</scope>
    <source>
        <strain evidence="3">ChiW13-3771</strain>
    </source>
</reference>
<gene>
    <name evidence="3" type="ORF">IAC96_13035</name>
</gene>
<comment type="similarity">
    <text evidence="1">Belongs to the UPF0213 family.</text>
</comment>
<evidence type="ECO:0000256" key="1">
    <source>
        <dbReference type="ARBA" id="ARBA00007435"/>
    </source>
</evidence>
<reference evidence="3" key="1">
    <citation type="submission" date="2020-10" db="EMBL/GenBank/DDBJ databases">
        <authorList>
            <person name="Gilroy R."/>
        </authorList>
    </citation>
    <scope>NUCLEOTIDE SEQUENCE</scope>
    <source>
        <strain evidence="3">ChiW13-3771</strain>
    </source>
</reference>
<protein>
    <submittedName>
        <fullName evidence="3">GIY-YIG nuclease family protein</fullName>
    </submittedName>
</protein>
<feature type="domain" description="GIY-YIG" evidence="2">
    <location>
        <begin position="1"/>
        <end position="76"/>
    </location>
</feature>
<evidence type="ECO:0000259" key="2">
    <source>
        <dbReference type="PROSITE" id="PS50164"/>
    </source>
</evidence>
<dbReference type="Gene3D" id="3.40.1440.10">
    <property type="entry name" value="GIY-YIG endonuclease"/>
    <property type="match status" value="1"/>
</dbReference>
<comment type="caution">
    <text evidence="3">The sequence shown here is derived from an EMBL/GenBank/DDBJ whole genome shotgun (WGS) entry which is preliminary data.</text>
</comment>
<dbReference type="InterPro" id="IPR000305">
    <property type="entry name" value="GIY-YIG_endonuc"/>
</dbReference>
<evidence type="ECO:0000313" key="4">
    <source>
        <dbReference type="Proteomes" id="UP000824201"/>
    </source>
</evidence>
<dbReference type="InterPro" id="IPR035901">
    <property type="entry name" value="GIY-YIG_endonuc_sf"/>
</dbReference>
<dbReference type="PROSITE" id="PS50164">
    <property type="entry name" value="GIY_YIG"/>
    <property type="match status" value="1"/>
</dbReference>
<dbReference type="SUPFAM" id="SSF82771">
    <property type="entry name" value="GIY-YIG endonuclease"/>
    <property type="match status" value="1"/>
</dbReference>
<sequence length="86" mass="10045">MFYTYIVECSDHSFYTGWTNNLEKRIATHNAGKGAKYTKYRLPVTLVYFEIYPDKQAAMRREYAIKQLTRKQKLTLIANGTGSKQI</sequence>
<dbReference type="PANTHER" id="PTHR34477">
    <property type="entry name" value="UPF0213 PROTEIN YHBQ"/>
    <property type="match status" value="1"/>
</dbReference>
<proteinExistence type="inferred from homology"/>
<dbReference type="InterPro" id="IPR050190">
    <property type="entry name" value="UPF0213_domain"/>
</dbReference>
<dbReference type="Pfam" id="PF01541">
    <property type="entry name" value="GIY-YIG"/>
    <property type="match status" value="1"/>
</dbReference>
<dbReference type="PANTHER" id="PTHR34477:SF1">
    <property type="entry name" value="UPF0213 PROTEIN YHBQ"/>
    <property type="match status" value="1"/>
</dbReference>
<dbReference type="EMBL" id="DVHN01000186">
    <property type="protein sequence ID" value="HIR89863.1"/>
    <property type="molecule type" value="Genomic_DNA"/>
</dbReference>
<name>A0A9D1JE54_9FIRM</name>
<dbReference type="CDD" id="cd10456">
    <property type="entry name" value="GIY-YIG_UPF0213"/>
    <property type="match status" value="1"/>
</dbReference>
<evidence type="ECO:0000313" key="3">
    <source>
        <dbReference type="EMBL" id="HIR89863.1"/>
    </source>
</evidence>
<dbReference type="AlphaFoldDB" id="A0A9D1JE54"/>
<dbReference type="Proteomes" id="UP000824201">
    <property type="component" value="Unassembled WGS sequence"/>
</dbReference>
<accession>A0A9D1JE54</accession>
<organism evidence="3 4">
    <name type="scientific">Candidatus Fimimorpha faecalis</name>
    <dbReference type="NCBI Taxonomy" id="2840824"/>
    <lineage>
        <taxon>Bacteria</taxon>
        <taxon>Bacillati</taxon>
        <taxon>Bacillota</taxon>
        <taxon>Clostridia</taxon>
        <taxon>Eubacteriales</taxon>
        <taxon>Candidatus Fimimorpha</taxon>
    </lineage>
</organism>